<dbReference type="Proteomes" id="UP000198381">
    <property type="component" value="Unassembled WGS sequence"/>
</dbReference>
<dbReference type="EMBL" id="MUHD01000012">
    <property type="protein sequence ID" value="OXB09367.1"/>
    <property type="molecule type" value="Genomic_DNA"/>
</dbReference>
<keyword evidence="1" id="KW-0812">Transmembrane</keyword>
<reference evidence="2 3" key="1">
    <citation type="submission" date="2016-11" db="EMBL/GenBank/DDBJ databases">
        <title>Whole genomes of Flavobacteriaceae.</title>
        <authorList>
            <person name="Stine C."/>
            <person name="Li C."/>
            <person name="Tadesse D."/>
        </authorList>
    </citation>
    <scope>NUCLEOTIDE SEQUENCE [LARGE SCALE GENOMIC DNA]</scope>
    <source>
        <strain evidence="2 3">CCUG 60112</strain>
    </source>
</reference>
<evidence type="ECO:0000256" key="1">
    <source>
        <dbReference type="SAM" id="Phobius"/>
    </source>
</evidence>
<feature type="transmembrane region" description="Helical" evidence="1">
    <location>
        <begin position="15"/>
        <end position="34"/>
    </location>
</feature>
<protein>
    <submittedName>
        <fullName evidence="2">Uncharacterized protein</fullName>
    </submittedName>
</protein>
<evidence type="ECO:0000313" key="2">
    <source>
        <dbReference type="EMBL" id="OXB09367.1"/>
    </source>
</evidence>
<proteinExistence type="predicted"/>
<organism evidence="2 3">
    <name type="scientific">Flavobacterium plurextorum</name>
    <dbReference type="NCBI Taxonomy" id="1114867"/>
    <lineage>
        <taxon>Bacteria</taxon>
        <taxon>Pseudomonadati</taxon>
        <taxon>Bacteroidota</taxon>
        <taxon>Flavobacteriia</taxon>
        <taxon>Flavobacteriales</taxon>
        <taxon>Flavobacteriaceae</taxon>
        <taxon>Flavobacterium</taxon>
    </lineage>
</organism>
<accession>A0ABX4CYC3</accession>
<keyword evidence="3" id="KW-1185">Reference proteome</keyword>
<gene>
    <name evidence="2" type="ORF">B0A81_06240</name>
</gene>
<sequence>MLKIIIFLYHSNHSIGWVGIIVSLFIALILRRIAKDEENKLINEGEEARTRLRKIGKRIHVSYNELEIKTNCWVEEVEVGTGRNSHNEYVDVNLNVLTLTKVFDNVHFREEYRIDMEPEILRMKLAIQKELSFYYDPNNVKDNFLDFEFLFDN</sequence>
<comment type="caution">
    <text evidence="2">The sequence shown here is derived from an EMBL/GenBank/DDBJ whole genome shotgun (WGS) entry which is preliminary data.</text>
</comment>
<evidence type="ECO:0000313" key="3">
    <source>
        <dbReference type="Proteomes" id="UP000198381"/>
    </source>
</evidence>
<keyword evidence="1" id="KW-0472">Membrane</keyword>
<dbReference type="RefSeq" id="WP_089057224.1">
    <property type="nucleotide sequence ID" value="NZ_MUHD01000012.1"/>
</dbReference>
<name>A0ABX4CYC3_9FLAO</name>
<keyword evidence="1" id="KW-1133">Transmembrane helix</keyword>